<protein>
    <submittedName>
        <fullName evidence="2">Uncharacterized protein</fullName>
    </submittedName>
</protein>
<reference evidence="2" key="1">
    <citation type="submission" date="2023-06" db="EMBL/GenBank/DDBJ databases">
        <authorList>
            <person name="Delattre M."/>
        </authorList>
    </citation>
    <scope>NUCLEOTIDE SEQUENCE</scope>
    <source>
        <strain evidence="2">AF72</strain>
    </source>
</reference>
<evidence type="ECO:0000256" key="1">
    <source>
        <dbReference type="SAM" id="Phobius"/>
    </source>
</evidence>
<dbReference type="Proteomes" id="UP001177023">
    <property type="component" value="Unassembled WGS sequence"/>
</dbReference>
<keyword evidence="3" id="KW-1185">Reference proteome</keyword>
<proteinExistence type="predicted"/>
<evidence type="ECO:0000313" key="2">
    <source>
        <dbReference type="EMBL" id="CAJ0561906.1"/>
    </source>
</evidence>
<organism evidence="2 3">
    <name type="scientific">Mesorhabditis spiculigera</name>
    <dbReference type="NCBI Taxonomy" id="96644"/>
    <lineage>
        <taxon>Eukaryota</taxon>
        <taxon>Metazoa</taxon>
        <taxon>Ecdysozoa</taxon>
        <taxon>Nematoda</taxon>
        <taxon>Chromadorea</taxon>
        <taxon>Rhabditida</taxon>
        <taxon>Rhabditina</taxon>
        <taxon>Rhabditomorpha</taxon>
        <taxon>Rhabditoidea</taxon>
        <taxon>Rhabditidae</taxon>
        <taxon>Mesorhabditinae</taxon>
        <taxon>Mesorhabditis</taxon>
    </lineage>
</organism>
<keyword evidence="1" id="KW-0812">Transmembrane</keyword>
<sequence length="106" mass="12123">MFLHRYFAILPQNHSLKLGFWNTIIVFTVLQMTPYVQFIPLYTYSWSNTDMTENKQYYGTLYPALQTIIGTEGFLALMPHKCAGIALPLFYLVSSKNATSACRKAS</sequence>
<dbReference type="AlphaFoldDB" id="A0AA36C6H3"/>
<feature type="non-terminal residue" evidence="2">
    <location>
        <position position="106"/>
    </location>
</feature>
<accession>A0AA36C6H3</accession>
<name>A0AA36C6H3_9BILA</name>
<keyword evidence="1" id="KW-1133">Transmembrane helix</keyword>
<comment type="caution">
    <text evidence="2">The sequence shown here is derived from an EMBL/GenBank/DDBJ whole genome shotgun (WGS) entry which is preliminary data.</text>
</comment>
<gene>
    <name evidence="2" type="ORF">MSPICULIGERA_LOCUS1970</name>
</gene>
<evidence type="ECO:0000313" key="3">
    <source>
        <dbReference type="Proteomes" id="UP001177023"/>
    </source>
</evidence>
<feature type="transmembrane region" description="Helical" evidence="1">
    <location>
        <begin position="20"/>
        <end position="42"/>
    </location>
</feature>
<dbReference type="EMBL" id="CATQJA010000593">
    <property type="protein sequence ID" value="CAJ0561906.1"/>
    <property type="molecule type" value="Genomic_DNA"/>
</dbReference>
<keyword evidence="1" id="KW-0472">Membrane</keyword>